<dbReference type="InterPro" id="IPR010569">
    <property type="entry name" value="Myotubularin-like_Pase_dom"/>
</dbReference>
<evidence type="ECO:0000256" key="3">
    <source>
        <dbReference type="SAM" id="MobiDB-lite"/>
    </source>
</evidence>
<dbReference type="OMA" id="EFRENDY"/>
<dbReference type="InterPro" id="IPR000387">
    <property type="entry name" value="Tyr_Pase_dom"/>
</dbReference>
<dbReference type="SUPFAM" id="SSF52799">
    <property type="entry name" value="(Phosphotyrosine protein) phosphatases II"/>
    <property type="match status" value="1"/>
</dbReference>
<accession>A0A7M7RAF4</accession>
<protein>
    <recommendedName>
        <fullName evidence="4">Tyrosine specific protein phosphatases domain-containing protein</fullName>
    </recommendedName>
</protein>
<proteinExistence type="inferred from homology"/>
<dbReference type="Gene3D" id="3.90.190.10">
    <property type="entry name" value="Protein tyrosine phosphatase superfamily"/>
    <property type="match status" value="1"/>
</dbReference>
<evidence type="ECO:0000313" key="6">
    <source>
        <dbReference type="Proteomes" id="UP000007110"/>
    </source>
</evidence>
<dbReference type="RefSeq" id="XP_782679.3">
    <property type="nucleotide sequence ID" value="XM_777586.5"/>
</dbReference>
<comment type="subcellular location">
    <subcellularLocation>
        <location evidence="1">Endomembrane system</location>
        <topology evidence="1">Peripheral membrane protein</topology>
    </subcellularLocation>
</comment>
<dbReference type="KEGG" id="spu:115919259"/>
<dbReference type="Pfam" id="PF06602">
    <property type="entry name" value="Myotub-related"/>
    <property type="match status" value="1"/>
</dbReference>
<dbReference type="EnsemblMetazoa" id="XM_030972608">
    <property type="protein sequence ID" value="XP_030828468"/>
    <property type="gene ID" value="LOC115919259"/>
</dbReference>
<dbReference type="PROSITE" id="PS00383">
    <property type="entry name" value="TYR_PHOSPHATASE_1"/>
    <property type="match status" value="1"/>
</dbReference>
<keyword evidence="6" id="KW-1185">Reference proteome</keyword>
<evidence type="ECO:0000256" key="1">
    <source>
        <dbReference type="ARBA" id="ARBA00004184"/>
    </source>
</evidence>
<dbReference type="FunCoup" id="A0A7M7RAF4">
    <property type="interactions" value="1197"/>
</dbReference>
<feature type="domain" description="Tyrosine specific protein phosphatases" evidence="4">
    <location>
        <begin position="296"/>
        <end position="330"/>
    </location>
</feature>
<sequence>MGDSQGTSVINENDTRQLLDHFSKTQYRAREGSSKVEGFERKCLALFAKDYKYSVILNSNGELCGHYPGKLVILEYMLGADGQVGERDHVESMYDVTKLREIMCRSRFARCRERFVMPVILCDGKHICRSATLSGGPEIYGRSGFNYLFSGGESAELDDEETMTSLSRSPSTSSNDWPLFDRYRGQDIKLLKMLQVTAVCDLMLENKKVKFGVNVTSSEKVDKEHRYADFCLLSLPYPGCEFFKDFRDNGFNGINLFFDWSQDFVDADLSIPDRVATSTGIDWHMYRQWDLVKITQNYLKLLLFLIKDGDSGVLVHCISGWDRTPLFISLLRLSLWADCKAHANLSAAEILYLTIAYDWLLYGHNLCDRLGKGEDVFFFCFNFLKHITSDDFSLLQRSRRHRASSRADSESCLEPMVLLDLEESRKYKLGSNSSLGSNISITSISSTSSPILTSVQDSSCKEETRNGDVHQTSNGAPKYNVRPKSALHRPESTKQTIIQSATSPVAVPRSCRRSSADLAKSTSSACGSWQIISGTGSVKGYFSARDSPLTINSDISSGSASSANSNPPIPEHIPEESIRKQRLDQVRMEFNKIYSSVIGPRYAMEPSTGIGGVLGNLVTKVGLKGGRGQYA</sequence>
<comment type="similarity">
    <text evidence="2">Belongs to the protein-tyrosine phosphatase family. Non-receptor class myotubularin subfamily.</text>
</comment>
<dbReference type="PANTHER" id="PTHR13524">
    <property type="entry name" value="MYOTUBULARIN-RELATED"/>
    <property type="match status" value="1"/>
</dbReference>
<feature type="compositionally biased region" description="Basic and acidic residues" evidence="3">
    <location>
        <begin position="459"/>
        <end position="468"/>
    </location>
</feature>
<dbReference type="GeneID" id="115919259"/>
<dbReference type="PANTHER" id="PTHR13524:SF2">
    <property type="entry name" value="MYOTUBULARIN-RELATED PROTEIN 14"/>
    <property type="match status" value="1"/>
</dbReference>
<dbReference type="GeneID" id="577354"/>
<evidence type="ECO:0000313" key="5">
    <source>
        <dbReference type="EnsemblMetazoa" id="XP_782679"/>
    </source>
</evidence>
<evidence type="ECO:0000259" key="4">
    <source>
        <dbReference type="PROSITE" id="PS50056"/>
    </source>
</evidence>
<dbReference type="InterPro" id="IPR029021">
    <property type="entry name" value="Prot-tyrosine_phosphatase-like"/>
</dbReference>
<dbReference type="GO" id="GO:0004438">
    <property type="term" value="F:phosphatidylinositol-3-phosphate phosphatase activity"/>
    <property type="evidence" value="ECO:0000318"/>
    <property type="project" value="GO_Central"/>
</dbReference>
<dbReference type="GO" id="GO:0005737">
    <property type="term" value="C:cytoplasm"/>
    <property type="evidence" value="ECO:0007669"/>
    <property type="project" value="UniProtKB-ARBA"/>
</dbReference>
<evidence type="ECO:0000256" key="2">
    <source>
        <dbReference type="ARBA" id="ARBA00007471"/>
    </source>
</evidence>
<dbReference type="PROSITE" id="PS50056">
    <property type="entry name" value="TYR_PHOSPHATASE_2"/>
    <property type="match status" value="1"/>
</dbReference>
<dbReference type="InterPro" id="IPR039802">
    <property type="entry name" value="MTMR14"/>
</dbReference>
<dbReference type="InterPro" id="IPR039803">
    <property type="entry name" value="MTMR14_PH-GRAM"/>
</dbReference>
<dbReference type="AlphaFoldDB" id="A0A7M7RAF4"/>
<reference evidence="6" key="1">
    <citation type="submission" date="2015-02" db="EMBL/GenBank/DDBJ databases">
        <title>Genome sequencing for Strongylocentrotus purpuratus.</title>
        <authorList>
            <person name="Murali S."/>
            <person name="Liu Y."/>
            <person name="Vee V."/>
            <person name="English A."/>
            <person name="Wang M."/>
            <person name="Skinner E."/>
            <person name="Han Y."/>
            <person name="Muzny D.M."/>
            <person name="Worley K.C."/>
            <person name="Gibbs R.A."/>
        </authorList>
    </citation>
    <scope>NUCLEOTIDE SEQUENCE</scope>
</reference>
<dbReference type="RefSeq" id="XP_030828468.1">
    <property type="nucleotide sequence ID" value="XM_030972608.1"/>
</dbReference>
<feature type="compositionally biased region" description="Low complexity" evidence="3">
    <location>
        <begin position="553"/>
        <end position="566"/>
    </location>
</feature>
<dbReference type="GO" id="GO:0012505">
    <property type="term" value="C:endomembrane system"/>
    <property type="evidence" value="ECO:0007669"/>
    <property type="project" value="UniProtKB-SubCell"/>
</dbReference>
<feature type="compositionally biased region" description="Polar residues" evidence="3">
    <location>
        <begin position="493"/>
        <end position="503"/>
    </location>
</feature>
<dbReference type="EnsemblMetazoa" id="XM_777586">
    <property type="protein sequence ID" value="XP_782679"/>
    <property type="gene ID" value="LOC577354"/>
</dbReference>
<dbReference type="OrthoDB" id="2408718at2759"/>
<reference evidence="5" key="2">
    <citation type="submission" date="2021-01" db="UniProtKB">
        <authorList>
            <consortium name="EnsemblMetazoa"/>
        </authorList>
    </citation>
    <scope>IDENTIFICATION</scope>
</reference>
<organism evidence="5 6">
    <name type="scientific">Strongylocentrotus purpuratus</name>
    <name type="common">Purple sea urchin</name>
    <dbReference type="NCBI Taxonomy" id="7668"/>
    <lineage>
        <taxon>Eukaryota</taxon>
        <taxon>Metazoa</taxon>
        <taxon>Echinodermata</taxon>
        <taxon>Eleutherozoa</taxon>
        <taxon>Echinozoa</taxon>
        <taxon>Echinoidea</taxon>
        <taxon>Euechinoidea</taxon>
        <taxon>Echinacea</taxon>
        <taxon>Camarodonta</taxon>
        <taxon>Echinidea</taxon>
        <taxon>Strongylocentrotidae</taxon>
        <taxon>Strongylocentrotus</taxon>
    </lineage>
</organism>
<name>A0A7M7RAF4_STRPU</name>
<dbReference type="InterPro" id="IPR016130">
    <property type="entry name" value="Tyr_Pase_AS"/>
</dbReference>
<dbReference type="InParanoid" id="A0A7M7RAF4"/>
<feature type="region of interest" description="Disordered" evidence="3">
    <location>
        <begin position="459"/>
        <end position="505"/>
    </location>
</feature>
<dbReference type="CDD" id="cd13213">
    <property type="entry name" value="PH-GRAM_MTMR14"/>
    <property type="match status" value="1"/>
</dbReference>
<feature type="region of interest" description="Disordered" evidence="3">
    <location>
        <begin position="553"/>
        <end position="576"/>
    </location>
</feature>
<dbReference type="Proteomes" id="UP000007110">
    <property type="component" value="Unassembled WGS sequence"/>
</dbReference>